<keyword evidence="1 6" id="KW-0963">Cytoplasm</keyword>
<evidence type="ECO:0000256" key="3">
    <source>
        <dbReference type="ARBA" id="ARBA00022795"/>
    </source>
</evidence>
<comment type="caution">
    <text evidence="7">The sequence shown here is derived from an EMBL/GenBank/DDBJ whole genome shotgun (WGS) entry which is preliminary data.</text>
</comment>
<dbReference type="SUPFAM" id="SSF117130">
    <property type="entry name" value="CsrA-like"/>
    <property type="match status" value="1"/>
</dbReference>
<dbReference type="Proteomes" id="UP000216024">
    <property type="component" value="Unassembled WGS sequence"/>
</dbReference>
<dbReference type="NCBIfam" id="TIGR00202">
    <property type="entry name" value="csrA"/>
    <property type="match status" value="1"/>
</dbReference>
<comment type="similarity">
    <text evidence="6">Belongs to the CsrA/RsmA family.</text>
</comment>
<comment type="subcellular location">
    <subcellularLocation>
        <location evidence="6">Cytoplasm</location>
    </subcellularLocation>
</comment>
<dbReference type="GO" id="GO:0006402">
    <property type="term" value="P:mRNA catabolic process"/>
    <property type="evidence" value="ECO:0007669"/>
    <property type="project" value="InterPro"/>
</dbReference>
<dbReference type="NCBIfam" id="NF002469">
    <property type="entry name" value="PRK01712.1"/>
    <property type="match status" value="1"/>
</dbReference>
<evidence type="ECO:0000256" key="1">
    <source>
        <dbReference type="ARBA" id="ARBA00022490"/>
    </source>
</evidence>
<dbReference type="OrthoDB" id="9809061at2"/>
<protein>
    <recommendedName>
        <fullName evidence="6">Translational regulator CsrA</fullName>
    </recommendedName>
</protein>
<evidence type="ECO:0000256" key="5">
    <source>
        <dbReference type="ARBA" id="ARBA00022884"/>
    </source>
</evidence>
<name>A0A267MKF6_9FIRM</name>
<dbReference type="EMBL" id="NIBG01000008">
    <property type="protein sequence ID" value="PAB59365.1"/>
    <property type="molecule type" value="Genomic_DNA"/>
</dbReference>
<dbReference type="Gene3D" id="2.60.40.4380">
    <property type="entry name" value="Translational regulator CsrA"/>
    <property type="match status" value="1"/>
</dbReference>
<evidence type="ECO:0000256" key="6">
    <source>
        <dbReference type="HAMAP-Rule" id="MF_00167"/>
    </source>
</evidence>
<accession>A0A267MKF6</accession>
<gene>
    <name evidence="6 7" type="primary">csrA</name>
    <name evidence="7" type="ORF">CCE28_10930</name>
</gene>
<organism evidence="7 8">
    <name type="scientific">Anaeromicrobium sediminis</name>
    <dbReference type="NCBI Taxonomy" id="1478221"/>
    <lineage>
        <taxon>Bacteria</taxon>
        <taxon>Bacillati</taxon>
        <taxon>Bacillota</taxon>
        <taxon>Clostridia</taxon>
        <taxon>Peptostreptococcales</taxon>
        <taxon>Thermotaleaceae</taxon>
        <taxon>Anaeromicrobium</taxon>
    </lineage>
</organism>
<keyword evidence="8" id="KW-1185">Reference proteome</keyword>
<evidence type="ECO:0000256" key="4">
    <source>
        <dbReference type="ARBA" id="ARBA00022845"/>
    </source>
</evidence>
<dbReference type="HAMAP" id="MF_00167">
    <property type="entry name" value="CsrA"/>
    <property type="match status" value="1"/>
</dbReference>
<keyword evidence="5 6" id="KW-0694">RNA-binding</keyword>
<sequence>MLVLTRKKNQSILIDDHIEITIVGIEEGKVKVGISAPKDVTILRKEVYLEIQEENKKAASGSVDLQSLKNLIKNKKI</sequence>
<dbReference type="InterPro" id="IPR036107">
    <property type="entry name" value="CsrA_sf"/>
</dbReference>
<dbReference type="InterPro" id="IPR003751">
    <property type="entry name" value="CsrA"/>
</dbReference>
<comment type="subunit">
    <text evidence="6">Homodimer; the beta-strands of each monomer intercalate to form a hydrophobic core, while the alpha-helices form wings that extend away from the core.</text>
</comment>
<dbReference type="GO" id="GO:0044781">
    <property type="term" value="P:bacterial-type flagellum organization"/>
    <property type="evidence" value="ECO:0007669"/>
    <property type="project" value="UniProtKB-KW"/>
</dbReference>
<dbReference type="PANTHER" id="PTHR34984:SF1">
    <property type="entry name" value="CARBON STORAGE REGULATOR"/>
    <property type="match status" value="1"/>
</dbReference>
<keyword evidence="4 6" id="KW-0810">Translation regulation</keyword>
<comment type="function">
    <text evidence="6">A translational regulator that binds mRNA to regulate translation initiation and/or mRNA stability. Usually binds in the 5'-UTR at or near the Shine-Dalgarno sequence preventing ribosome-binding, thus repressing translation. Its main target seems to be the major flagellin gene, while its function is anatagonized by FliW.</text>
</comment>
<evidence type="ECO:0000313" key="8">
    <source>
        <dbReference type="Proteomes" id="UP000216024"/>
    </source>
</evidence>
<evidence type="ECO:0000256" key="2">
    <source>
        <dbReference type="ARBA" id="ARBA00022491"/>
    </source>
</evidence>
<dbReference type="AlphaFoldDB" id="A0A267MKF6"/>
<proteinExistence type="inferred from homology"/>
<dbReference type="RefSeq" id="WP_095133745.1">
    <property type="nucleotide sequence ID" value="NZ_NIBG01000008.1"/>
</dbReference>
<reference evidence="7 8" key="1">
    <citation type="submission" date="2017-06" db="EMBL/GenBank/DDBJ databases">
        <title>Draft genome sequence of anaerobic fermentative bacterium Anaeromicrobium sediminis DY2726D isolated from West Pacific Ocean sediments.</title>
        <authorList>
            <person name="Zeng X."/>
        </authorList>
    </citation>
    <scope>NUCLEOTIDE SEQUENCE [LARGE SCALE GENOMIC DNA]</scope>
    <source>
        <strain evidence="7 8">DY2726D</strain>
    </source>
</reference>
<dbReference type="PANTHER" id="PTHR34984">
    <property type="entry name" value="CARBON STORAGE REGULATOR"/>
    <property type="match status" value="1"/>
</dbReference>
<evidence type="ECO:0000313" key="7">
    <source>
        <dbReference type="EMBL" id="PAB59365.1"/>
    </source>
</evidence>
<dbReference type="GO" id="GO:0006109">
    <property type="term" value="P:regulation of carbohydrate metabolic process"/>
    <property type="evidence" value="ECO:0007669"/>
    <property type="project" value="InterPro"/>
</dbReference>
<dbReference type="FunFam" id="2.60.40.4380:FF:000002">
    <property type="entry name" value="Translational regulator CsrA"/>
    <property type="match status" value="1"/>
</dbReference>
<keyword evidence="2 6" id="KW-0678">Repressor</keyword>
<dbReference type="Pfam" id="PF02599">
    <property type="entry name" value="CsrA"/>
    <property type="match status" value="1"/>
</dbReference>
<dbReference type="GO" id="GO:0048027">
    <property type="term" value="F:mRNA 5'-UTR binding"/>
    <property type="evidence" value="ECO:0007669"/>
    <property type="project" value="UniProtKB-UniRule"/>
</dbReference>
<keyword evidence="3 6" id="KW-1005">Bacterial flagellum biogenesis</keyword>
<dbReference type="GO" id="GO:0045947">
    <property type="term" value="P:negative regulation of translational initiation"/>
    <property type="evidence" value="ECO:0007669"/>
    <property type="project" value="UniProtKB-UniRule"/>
</dbReference>
<dbReference type="GO" id="GO:0005829">
    <property type="term" value="C:cytosol"/>
    <property type="evidence" value="ECO:0007669"/>
    <property type="project" value="TreeGrafter"/>
</dbReference>
<dbReference type="GO" id="GO:1902208">
    <property type="term" value="P:regulation of bacterial-type flagellum assembly"/>
    <property type="evidence" value="ECO:0007669"/>
    <property type="project" value="UniProtKB-UniRule"/>
</dbReference>